<feature type="domain" description="ATP synthase F1 complex delta/epsilon subunit N-terminal" evidence="14">
    <location>
        <begin position="17"/>
        <end position="88"/>
    </location>
</feature>
<evidence type="ECO:0000256" key="5">
    <source>
        <dbReference type="ARBA" id="ARBA00022781"/>
    </source>
</evidence>
<dbReference type="CDD" id="cd12152">
    <property type="entry name" value="F1-ATPase_delta"/>
    <property type="match status" value="1"/>
</dbReference>
<evidence type="ECO:0000256" key="10">
    <source>
        <dbReference type="ARBA" id="ARBA00023136"/>
    </source>
</evidence>
<evidence type="ECO:0000256" key="7">
    <source>
        <dbReference type="ARBA" id="ARBA00022946"/>
    </source>
</evidence>
<dbReference type="AlphaFoldDB" id="A0A075B1V9"/>
<dbReference type="EMBL" id="KE560917">
    <property type="protein sequence ID" value="EPZ34783.1"/>
    <property type="molecule type" value="Genomic_DNA"/>
</dbReference>
<dbReference type="EMBL" id="ML005121">
    <property type="protein sequence ID" value="RKP20042.1"/>
    <property type="molecule type" value="Genomic_DNA"/>
</dbReference>
<dbReference type="InterPro" id="IPR036771">
    <property type="entry name" value="ATPsynth_dsu/esu_N"/>
</dbReference>
<dbReference type="GO" id="GO:0016887">
    <property type="term" value="F:ATP hydrolysis activity"/>
    <property type="evidence" value="ECO:0007669"/>
    <property type="project" value="EnsemblFungi"/>
</dbReference>
<keyword evidence="12" id="KW-0066">ATP synthesis</keyword>
<dbReference type="OrthoDB" id="270171at2759"/>
<dbReference type="SUPFAM" id="SSF51344">
    <property type="entry name" value="Epsilon subunit of F1F0-ATP synthase N-terminal domain"/>
    <property type="match status" value="1"/>
</dbReference>
<gene>
    <name evidence="15" type="ORF">O9G_004495</name>
    <name evidence="16" type="ORF">ROZALSC1DRAFT_28431</name>
</gene>
<dbReference type="HAMAP" id="MF_00530">
    <property type="entry name" value="ATP_synth_epsil_bac"/>
    <property type="match status" value="1"/>
</dbReference>
<dbReference type="Gene3D" id="2.60.15.10">
    <property type="entry name" value="F0F1 ATP synthase delta/epsilon subunit, N-terminal"/>
    <property type="match status" value="1"/>
</dbReference>
<proteinExistence type="inferred from homology"/>
<dbReference type="InterPro" id="IPR001469">
    <property type="entry name" value="ATP_synth_F1_dsu/esu"/>
</dbReference>
<dbReference type="Proteomes" id="UP000281549">
    <property type="component" value="Unassembled WGS sequence"/>
</dbReference>
<evidence type="ECO:0000313" key="18">
    <source>
        <dbReference type="Proteomes" id="UP000281549"/>
    </source>
</evidence>
<keyword evidence="11" id="KW-0139">CF(1)</keyword>
<dbReference type="HOGENOM" id="CLU_084338_0_0_1"/>
<evidence type="ECO:0000256" key="11">
    <source>
        <dbReference type="ARBA" id="ARBA00023196"/>
    </source>
</evidence>
<evidence type="ECO:0000313" key="15">
    <source>
        <dbReference type="EMBL" id="EPZ34783.1"/>
    </source>
</evidence>
<accession>A0A075B1V9</accession>
<dbReference type="OMA" id="PHQTIYR"/>
<dbReference type="PANTHER" id="PTHR13822">
    <property type="entry name" value="ATP SYNTHASE DELTA/EPSILON CHAIN"/>
    <property type="match status" value="1"/>
</dbReference>
<sequence length="147" mass="16062">MNRIAKRFFANQVGEKLKVTFTCPHQVILKDSLLNQVNMMASTGSVGILAHHVPTLFQLKPGVLELVSDNQSSQYFVSGGFAAVNSDNTLDINAIEAFKLDDFDASKAEKLRADAEIKVKNSKNDIEVGEGEIELEVAQAILTAIKK</sequence>
<evidence type="ECO:0000256" key="1">
    <source>
        <dbReference type="ARBA" id="ARBA00004273"/>
    </source>
</evidence>
<dbReference type="Pfam" id="PF02823">
    <property type="entry name" value="ATP-synt_DE_N"/>
    <property type="match status" value="1"/>
</dbReference>
<evidence type="ECO:0000256" key="9">
    <source>
        <dbReference type="ARBA" id="ARBA00023128"/>
    </source>
</evidence>
<evidence type="ECO:0000256" key="12">
    <source>
        <dbReference type="ARBA" id="ARBA00023310"/>
    </source>
</evidence>
<evidence type="ECO:0000256" key="13">
    <source>
        <dbReference type="ARBA" id="ARBA00031669"/>
    </source>
</evidence>
<keyword evidence="7" id="KW-0809">Transit peptide</keyword>
<keyword evidence="8" id="KW-0406">Ion transport</keyword>
<evidence type="ECO:0000259" key="14">
    <source>
        <dbReference type="Pfam" id="PF02823"/>
    </source>
</evidence>
<reference evidence="18" key="2">
    <citation type="journal article" date="2018" name="Nat. Microbiol.">
        <title>Leveraging single-cell genomics to expand the fungal tree of life.</title>
        <authorList>
            <person name="Ahrendt S.R."/>
            <person name="Quandt C.A."/>
            <person name="Ciobanu D."/>
            <person name="Clum A."/>
            <person name="Salamov A."/>
            <person name="Andreopoulos B."/>
            <person name="Cheng J.F."/>
            <person name="Woyke T."/>
            <person name="Pelin A."/>
            <person name="Henrissat B."/>
            <person name="Reynolds N.K."/>
            <person name="Benny G.L."/>
            <person name="Smith M.E."/>
            <person name="James T.Y."/>
            <person name="Grigoriev I.V."/>
        </authorList>
    </citation>
    <scope>NUCLEOTIDE SEQUENCE [LARGE SCALE GENOMIC DNA]</scope>
    <source>
        <strain evidence="18">CSF55</strain>
    </source>
</reference>
<keyword evidence="6" id="KW-0999">Mitochondrion inner membrane</keyword>
<keyword evidence="10" id="KW-0472">Membrane</keyword>
<evidence type="ECO:0000313" key="17">
    <source>
        <dbReference type="Proteomes" id="UP000030755"/>
    </source>
</evidence>
<keyword evidence="5" id="KW-0375">Hydrogen ion transport</keyword>
<comment type="subcellular location">
    <subcellularLocation>
        <location evidence="1">Mitochondrion inner membrane</location>
    </subcellularLocation>
</comment>
<comment type="similarity">
    <text evidence="2">Belongs to the ATPase epsilon chain family.</text>
</comment>
<dbReference type="GO" id="GO:0005743">
    <property type="term" value="C:mitochondrial inner membrane"/>
    <property type="evidence" value="ECO:0007669"/>
    <property type="project" value="UniProtKB-SubCell"/>
</dbReference>
<reference evidence="15 17" key="1">
    <citation type="journal article" date="2013" name="Curr. Biol.">
        <title>Shared signatures of parasitism and phylogenomics unite Cryptomycota and microsporidia.</title>
        <authorList>
            <person name="James T.Y."/>
            <person name="Pelin A."/>
            <person name="Bonen L."/>
            <person name="Ahrendt S."/>
            <person name="Sain D."/>
            <person name="Corradi N."/>
            <person name="Stajich J.E."/>
        </authorList>
    </citation>
    <scope>NUCLEOTIDE SEQUENCE [LARGE SCALE GENOMIC DNA]</scope>
    <source>
        <strain evidence="15">CSF55</strain>
        <strain evidence="15">CSF55</strain>
    </source>
</reference>
<evidence type="ECO:0000313" key="16">
    <source>
        <dbReference type="EMBL" id="RKP20042.1"/>
    </source>
</evidence>
<name>A0A075B1V9_ROZAC</name>
<keyword evidence="17" id="KW-1185">Reference proteome</keyword>
<evidence type="ECO:0000256" key="4">
    <source>
        <dbReference type="ARBA" id="ARBA00022448"/>
    </source>
</evidence>
<dbReference type="FunFam" id="2.60.15.10:FF:000003">
    <property type="entry name" value="ATP synthase subunit delta, mitochondrial"/>
    <property type="match status" value="1"/>
</dbReference>
<protein>
    <recommendedName>
        <fullName evidence="3">ATP synthase subunit delta, mitochondrial</fullName>
    </recommendedName>
    <alternativeName>
        <fullName evidence="13">F-ATPase delta subunit</fullName>
    </alternativeName>
</protein>
<dbReference type="PANTHER" id="PTHR13822:SF7">
    <property type="entry name" value="ATP SYNTHASE SUBUNIT DELTA, MITOCHONDRIAL"/>
    <property type="match status" value="1"/>
</dbReference>
<keyword evidence="4" id="KW-0813">Transport</keyword>
<dbReference type="GO" id="GO:0045259">
    <property type="term" value="C:proton-transporting ATP synthase complex"/>
    <property type="evidence" value="ECO:0007669"/>
    <property type="project" value="UniProtKB-KW"/>
</dbReference>
<dbReference type="GO" id="GO:0046933">
    <property type="term" value="F:proton-transporting ATP synthase activity, rotational mechanism"/>
    <property type="evidence" value="ECO:0007669"/>
    <property type="project" value="EnsemblFungi"/>
</dbReference>
<reference evidence="16" key="3">
    <citation type="submission" date="2018-08" db="EMBL/GenBank/DDBJ databases">
        <title>Leveraging single-cell genomics to expand the Fungal Tree of Life.</title>
        <authorList>
            <consortium name="DOE Joint Genome Institute"/>
            <person name="Ahrendt S.R."/>
            <person name="Quandt C.A."/>
            <person name="Ciobanu D."/>
            <person name="Clum A."/>
            <person name="Salamov A."/>
            <person name="Andreopoulos B."/>
            <person name="Cheng J.-F."/>
            <person name="Woyke T."/>
            <person name="Pelin A."/>
            <person name="Henrissat B."/>
            <person name="Reynolds N."/>
            <person name="Benny G.L."/>
            <person name="Smith M.E."/>
            <person name="James T.Y."/>
            <person name="Grigoriev I.V."/>
        </authorList>
    </citation>
    <scope>NUCLEOTIDE SEQUENCE</scope>
    <source>
        <strain evidence="16">CSF55</strain>
    </source>
</reference>
<dbReference type="STRING" id="988480.A0A075B1V9"/>
<evidence type="ECO:0000256" key="3">
    <source>
        <dbReference type="ARBA" id="ARBA00016960"/>
    </source>
</evidence>
<dbReference type="InterPro" id="IPR020546">
    <property type="entry name" value="ATP_synth_F1_dsu/esu_N"/>
</dbReference>
<keyword evidence="9" id="KW-0496">Mitochondrion</keyword>
<evidence type="ECO:0000256" key="8">
    <source>
        <dbReference type="ARBA" id="ARBA00023065"/>
    </source>
</evidence>
<evidence type="ECO:0000256" key="6">
    <source>
        <dbReference type="ARBA" id="ARBA00022792"/>
    </source>
</evidence>
<organism evidence="15 17">
    <name type="scientific">Rozella allomycis (strain CSF55)</name>
    <dbReference type="NCBI Taxonomy" id="988480"/>
    <lineage>
        <taxon>Eukaryota</taxon>
        <taxon>Fungi</taxon>
        <taxon>Fungi incertae sedis</taxon>
        <taxon>Cryptomycota</taxon>
        <taxon>Cryptomycota incertae sedis</taxon>
        <taxon>Rozella</taxon>
    </lineage>
</organism>
<dbReference type="Proteomes" id="UP000030755">
    <property type="component" value="Unassembled WGS sequence"/>
</dbReference>
<evidence type="ECO:0000256" key="2">
    <source>
        <dbReference type="ARBA" id="ARBA00005712"/>
    </source>
</evidence>